<dbReference type="CDD" id="cd02803">
    <property type="entry name" value="OYE_like_FMN_family"/>
    <property type="match status" value="1"/>
</dbReference>
<dbReference type="GO" id="GO:0016491">
    <property type="term" value="F:oxidoreductase activity"/>
    <property type="evidence" value="ECO:0007669"/>
    <property type="project" value="UniProtKB-KW"/>
</dbReference>
<dbReference type="InterPro" id="IPR036188">
    <property type="entry name" value="FAD/NAD-bd_sf"/>
</dbReference>
<evidence type="ECO:0000256" key="9">
    <source>
        <dbReference type="ARBA" id="ARBA00023014"/>
    </source>
</evidence>
<keyword evidence="4" id="KW-0285">Flavoprotein</keyword>
<evidence type="ECO:0000256" key="3">
    <source>
        <dbReference type="ARBA" id="ARBA00011048"/>
    </source>
</evidence>
<dbReference type="InterPro" id="IPR023753">
    <property type="entry name" value="FAD/NAD-binding_dom"/>
</dbReference>
<organism evidence="12 13">
    <name type="scientific">Candidatus Enterocloster faecavium</name>
    <dbReference type="NCBI Taxonomy" id="2838560"/>
    <lineage>
        <taxon>Bacteria</taxon>
        <taxon>Bacillati</taxon>
        <taxon>Bacillota</taxon>
        <taxon>Clostridia</taxon>
        <taxon>Lachnospirales</taxon>
        <taxon>Lachnospiraceae</taxon>
        <taxon>Enterocloster</taxon>
    </lineage>
</organism>
<dbReference type="PRINTS" id="PR00469">
    <property type="entry name" value="PNDRDTASEII"/>
</dbReference>
<dbReference type="AlphaFoldDB" id="A0A9D2RKA6"/>
<dbReference type="PANTHER" id="PTHR42917:SF2">
    <property type="entry name" value="2,4-DIENOYL-COA REDUCTASE [(2E)-ENOYL-COA-PRODUCING]"/>
    <property type="match status" value="1"/>
</dbReference>
<dbReference type="Gene3D" id="3.50.50.60">
    <property type="entry name" value="FAD/NAD(P)-binding domain"/>
    <property type="match status" value="1"/>
</dbReference>
<dbReference type="InterPro" id="IPR001155">
    <property type="entry name" value="OxRdtase_FMN_N"/>
</dbReference>
<keyword evidence="8" id="KW-0408">Iron</keyword>
<dbReference type="GO" id="GO:0046872">
    <property type="term" value="F:metal ion binding"/>
    <property type="evidence" value="ECO:0007669"/>
    <property type="project" value="UniProtKB-KW"/>
</dbReference>
<dbReference type="Gene3D" id="3.20.20.70">
    <property type="entry name" value="Aldolase class I"/>
    <property type="match status" value="1"/>
</dbReference>
<dbReference type="SUPFAM" id="SSF51395">
    <property type="entry name" value="FMN-linked oxidoreductases"/>
    <property type="match status" value="1"/>
</dbReference>
<reference evidence="12" key="1">
    <citation type="journal article" date="2021" name="PeerJ">
        <title>Extensive microbial diversity within the chicken gut microbiome revealed by metagenomics and culture.</title>
        <authorList>
            <person name="Gilroy R."/>
            <person name="Ravi A."/>
            <person name="Getino M."/>
            <person name="Pursley I."/>
            <person name="Horton D.L."/>
            <person name="Alikhan N.F."/>
            <person name="Baker D."/>
            <person name="Gharbi K."/>
            <person name="Hall N."/>
            <person name="Watson M."/>
            <person name="Adriaenssens E.M."/>
            <person name="Foster-Nyarko E."/>
            <person name="Jarju S."/>
            <person name="Secka A."/>
            <person name="Antonio M."/>
            <person name="Oren A."/>
            <person name="Chaudhuri R.R."/>
            <person name="La Ragione R."/>
            <person name="Hildebrand F."/>
            <person name="Pallen M.J."/>
        </authorList>
    </citation>
    <scope>NUCLEOTIDE SEQUENCE</scope>
    <source>
        <strain evidence="12">CHK188-4685</strain>
    </source>
</reference>
<dbReference type="InterPro" id="IPR013785">
    <property type="entry name" value="Aldolase_TIM"/>
</dbReference>
<dbReference type="Proteomes" id="UP000886804">
    <property type="component" value="Unassembled WGS sequence"/>
</dbReference>
<evidence type="ECO:0000256" key="2">
    <source>
        <dbReference type="ARBA" id="ARBA00001966"/>
    </source>
</evidence>
<dbReference type="SUPFAM" id="SSF51905">
    <property type="entry name" value="FAD/NAD(P)-binding domain"/>
    <property type="match status" value="1"/>
</dbReference>
<keyword evidence="6" id="KW-0479">Metal-binding</keyword>
<dbReference type="InterPro" id="IPR051793">
    <property type="entry name" value="NADH:flavin_oxidoreductase"/>
</dbReference>
<dbReference type="GO" id="GO:0010181">
    <property type="term" value="F:FMN binding"/>
    <property type="evidence" value="ECO:0007669"/>
    <property type="project" value="InterPro"/>
</dbReference>
<sequence length="636" mass="68923">MYEILFKPGRIGTLELKNRLVMPAMNSHYADGEHHFTEQALNYYGERALGGFGLLITEFLCVSEEGLAYSMQAGIYDDCFIPSLSRLTERIHRNGGKIFAQLHHAGRMQGKGATSLPAVGASSIPDPANPIPVRQLNTGEIPGVVQRFVDGALRAQKSGFDGVEIHGAHGYLLAQFLSAGVNKRTDCYGGSISNRARIVCEIIRGIKEACGQDFPVCVRTSGDEGYKGGNTIEAAAAQCLLFEKAGADAVHVSHGTAIHSYFSESGFNLKNIRRVKEVVSIPVIGVGRLNDPALIAGALKAGDLDFAALGRESVCDPHLPEKIREGRMDEILTCTGCMQRCLYPASFEEGFGISCMINPFSGKEKVWEIREAEQKKRIAVVGAGPAGLQAAWILGKRGHEVTVYEKEDTAGGQYRLAAVPPMKQELSKTITAYLTFCRNYHVKICYGTKADRSLMEKGNFDEIILACGASPVVPNIPGIGQAHVYLANDLLQFRKLLQNQSIVVLGAGLVGLETAEVLAGYGNRVTVADLLEQPAPQAPARPRENLLNHLKELKVTLLMGRRVTCIHEDSISCEKDGVTERFGTFDSVVVALGSRPNRDFDEEILKDPSVHLIGDALEAADAKKGIYEATKLALSL</sequence>
<keyword evidence="7" id="KW-0560">Oxidoreductase</keyword>
<evidence type="ECO:0000256" key="8">
    <source>
        <dbReference type="ARBA" id="ARBA00023004"/>
    </source>
</evidence>
<feature type="domain" description="NADH:flavin oxidoreductase/NADH oxidase N-terminal" evidence="10">
    <location>
        <begin position="5"/>
        <end position="330"/>
    </location>
</feature>
<evidence type="ECO:0000259" key="11">
    <source>
        <dbReference type="Pfam" id="PF07992"/>
    </source>
</evidence>
<reference evidence="12" key="2">
    <citation type="submission" date="2021-04" db="EMBL/GenBank/DDBJ databases">
        <authorList>
            <person name="Gilroy R."/>
        </authorList>
    </citation>
    <scope>NUCLEOTIDE SEQUENCE</scope>
    <source>
        <strain evidence="12">CHK188-4685</strain>
    </source>
</reference>
<dbReference type="Pfam" id="PF07992">
    <property type="entry name" value="Pyr_redox_2"/>
    <property type="match status" value="1"/>
</dbReference>
<dbReference type="PRINTS" id="PR00368">
    <property type="entry name" value="FADPNR"/>
</dbReference>
<evidence type="ECO:0000256" key="1">
    <source>
        <dbReference type="ARBA" id="ARBA00001917"/>
    </source>
</evidence>
<dbReference type="GO" id="GO:0051536">
    <property type="term" value="F:iron-sulfur cluster binding"/>
    <property type="evidence" value="ECO:0007669"/>
    <property type="project" value="UniProtKB-KW"/>
</dbReference>
<comment type="caution">
    <text evidence="12">The sequence shown here is derived from an EMBL/GenBank/DDBJ whole genome shotgun (WGS) entry which is preliminary data.</text>
</comment>
<evidence type="ECO:0000313" key="12">
    <source>
        <dbReference type="EMBL" id="HJB07339.1"/>
    </source>
</evidence>
<feature type="domain" description="FAD/NAD(P)-binding" evidence="11">
    <location>
        <begin position="377"/>
        <end position="600"/>
    </location>
</feature>
<evidence type="ECO:0000256" key="4">
    <source>
        <dbReference type="ARBA" id="ARBA00022630"/>
    </source>
</evidence>
<dbReference type="EMBL" id="DWYS01000067">
    <property type="protein sequence ID" value="HJB07339.1"/>
    <property type="molecule type" value="Genomic_DNA"/>
</dbReference>
<evidence type="ECO:0000259" key="10">
    <source>
        <dbReference type="Pfam" id="PF00724"/>
    </source>
</evidence>
<comment type="cofactor">
    <cofactor evidence="2">
        <name>[4Fe-4S] cluster</name>
        <dbReference type="ChEBI" id="CHEBI:49883"/>
    </cofactor>
</comment>
<gene>
    <name evidence="12" type="ORF">H9716_05670</name>
</gene>
<accession>A0A9D2RKA6</accession>
<evidence type="ECO:0000256" key="6">
    <source>
        <dbReference type="ARBA" id="ARBA00022723"/>
    </source>
</evidence>
<keyword evidence="9" id="KW-0411">Iron-sulfur</keyword>
<comment type="cofactor">
    <cofactor evidence="1">
        <name>FMN</name>
        <dbReference type="ChEBI" id="CHEBI:58210"/>
    </cofactor>
</comment>
<keyword evidence="5" id="KW-0288">FMN</keyword>
<protein>
    <submittedName>
        <fullName evidence="12">NAD(P)/FAD-dependent oxidoreductase</fullName>
    </submittedName>
</protein>
<dbReference type="PANTHER" id="PTHR42917">
    <property type="entry name" value="2,4-DIENOYL-COA REDUCTASE"/>
    <property type="match status" value="1"/>
</dbReference>
<name>A0A9D2RKA6_9FIRM</name>
<evidence type="ECO:0000256" key="5">
    <source>
        <dbReference type="ARBA" id="ARBA00022643"/>
    </source>
</evidence>
<comment type="similarity">
    <text evidence="3">In the N-terminal section; belongs to the NADH:flavin oxidoreductase/NADH oxidase family.</text>
</comment>
<evidence type="ECO:0000313" key="13">
    <source>
        <dbReference type="Proteomes" id="UP000886804"/>
    </source>
</evidence>
<dbReference type="Gene3D" id="3.40.50.720">
    <property type="entry name" value="NAD(P)-binding Rossmann-like Domain"/>
    <property type="match status" value="1"/>
</dbReference>
<proteinExistence type="inferred from homology"/>
<evidence type="ECO:0000256" key="7">
    <source>
        <dbReference type="ARBA" id="ARBA00023002"/>
    </source>
</evidence>
<dbReference type="Pfam" id="PF00724">
    <property type="entry name" value="Oxidored_FMN"/>
    <property type="match status" value="1"/>
</dbReference>